<dbReference type="SUPFAM" id="SSF53649">
    <property type="entry name" value="Alkaline phosphatase-like"/>
    <property type="match status" value="1"/>
</dbReference>
<keyword evidence="1" id="KW-0472">Membrane</keyword>
<dbReference type="InterPro" id="IPR017850">
    <property type="entry name" value="Alkaline_phosphatase_core_sf"/>
</dbReference>
<reference evidence="3" key="1">
    <citation type="submission" date="2020-10" db="EMBL/GenBank/DDBJ databases">
        <authorList>
            <person name="Han B."/>
            <person name="Lu T."/>
            <person name="Zhao Q."/>
            <person name="Huang X."/>
            <person name="Zhao Y."/>
        </authorList>
    </citation>
    <scope>NUCLEOTIDE SEQUENCE</scope>
</reference>
<dbReference type="InterPro" id="IPR045687">
    <property type="entry name" value="PIGG/GPI7_C"/>
</dbReference>
<feature type="transmembrane region" description="Helical" evidence="1">
    <location>
        <begin position="6"/>
        <end position="28"/>
    </location>
</feature>
<comment type="caution">
    <text evidence="3">The sequence shown here is derived from an EMBL/GenBank/DDBJ whole genome shotgun (WGS) entry which is preliminary data.</text>
</comment>
<dbReference type="GO" id="GO:0005789">
    <property type="term" value="C:endoplasmic reticulum membrane"/>
    <property type="evidence" value="ECO:0007669"/>
    <property type="project" value="TreeGrafter"/>
</dbReference>
<keyword evidence="1" id="KW-0812">Transmembrane</keyword>
<feature type="transmembrane region" description="Helical" evidence="1">
    <location>
        <begin position="605"/>
        <end position="624"/>
    </location>
</feature>
<feature type="transmembrane region" description="Helical" evidence="1">
    <location>
        <begin position="329"/>
        <end position="350"/>
    </location>
</feature>
<feature type="transmembrane region" description="Helical" evidence="1">
    <location>
        <begin position="468"/>
        <end position="488"/>
    </location>
</feature>
<sequence length="676" mass="74227">MGAAVAGWTVAAVLLQVAGLSLFLYGFFPVKPTLRSFSGAESYQVPSCGFVSAGEQEPTLHPDQLRSLYRELSGIPPVYDRLVLMVIDGLPTEFVLGRGRKPPSKEMMESMPYTQSLLAGCKAAPYHAKAAPPTITMPRLKVVVSDHGMTEGGNHGGSSYEETDSFALFIGHSVESPYRSPYDQNEALQVDLAPTLALLLGIPIPKNNFGVVLPELLNSLTDDQKLRMLELNSWQILRLLQAQVPAFCLEDCINSEGSIVLDILHESIEKKLCHLLSKAFSSHQSSRLHRGSDFKSVKAGYYGTAADNYYGFLRYASEWLSHRATDKPFYLLASAILLMTVSCLFLTSTVSCLFKARSLSQVDHHSESYLDQRWHLDEVLVLAGMFLYVISLGSSSFVEEEQYTWHFLTSTLYLIFLTKAVQSMLKGSNPTLGHKAEEKSFDKSGINWVHFPDISKLLAQADSSVVKSLQIISVLAVVVLFSVSLTLLRARPKFVIGVWLTHISCGFLVLLHIWANQISTSLPINHSTASIARQFYVIASVSISATVLASPWVFPMFSAEAESASSGSSPVKAIHGIRNSPFLTGITYTAFWGLLQLLLQQPINAIPLFLIFLQTVSSVVHFSLDKTLHKQWVQVVAMHFLGMAGHFGLGNTNSLASIDVAGAFIGISSYSTVLVY</sequence>
<feature type="transmembrane region" description="Helical" evidence="1">
    <location>
        <begin position="580"/>
        <end position="599"/>
    </location>
</feature>
<dbReference type="AlphaFoldDB" id="A0A811PS09"/>
<dbReference type="EMBL" id="CAJGYO010000008">
    <property type="protein sequence ID" value="CAD6249242.1"/>
    <property type="molecule type" value="Genomic_DNA"/>
</dbReference>
<feature type="transmembrane region" description="Helical" evidence="1">
    <location>
        <begin position="535"/>
        <end position="559"/>
    </location>
</feature>
<organism evidence="3 4">
    <name type="scientific">Miscanthus lutarioriparius</name>
    <dbReference type="NCBI Taxonomy" id="422564"/>
    <lineage>
        <taxon>Eukaryota</taxon>
        <taxon>Viridiplantae</taxon>
        <taxon>Streptophyta</taxon>
        <taxon>Embryophyta</taxon>
        <taxon>Tracheophyta</taxon>
        <taxon>Spermatophyta</taxon>
        <taxon>Magnoliopsida</taxon>
        <taxon>Liliopsida</taxon>
        <taxon>Poales</taxon>
        <taxon>Poaceae</taxon>
        <taxon>PACMAD clade</taxon>
        <taxon>Panicoideae</taxon>
        <taxon>Andropogonodae</taxon>
        <taxon>Andropogoneae</taxon>
        <taxon>Saccharinae</taxon>
        <taxon>Miscanthus</taxon>
    </lineage>
</organism>
<proteinExistence type="predicted"/>
<feature type="transmembrane region" description="Helical" evidence="1">
    <location>
        <begin position="379"/>
        <end position="398"/>
    </location>
</feature>
<dbReference type="PANTHER" id="PTHR23072">
    <property type="entry name" value="PHOSPHATIDYLINOSITOL GLYCAN-RELATED"/>
    <property type="match status" value="1"/>
</dbReference>
<feature type="domain" description="GPI ethanolamine phosphate transferase 2 C-terminal" evidence="2">
    <location>
        <begin position="378"/>
        <end position="675"/>
    </location>
</feature>
<dbReference type="Gene3D" id="3.40.720.10">
    <property type="entry name" value="Alkaline Phosphatase, subunit A"/>
    <property type="match status" value="1"/>
</dbReference>
<protein>
    <recommendedName>
        <fullName evidence="2">GPI ethanolamine phosphate transferase 2 C-terminal domain-containing protein</fullName>
    </recommendedName>
</protein>
<evidence type="ECO:0000313" key="4">
    <source>
        <dbReference type="Proteomes" id="UP000604825"/>
    </source>
</evidence>
<evidence type="ECO:0000256" key="1">
    <source>
        <dbReference type="SAM" id="Phobius"/>
    </source>
</evidence>
<evidence type="ECO:0000313" key="3">
    <source>
        <dbReference type="EMBL" id="CAD6249242.1"/>
    </source>
</evidence>
<feature type="transmembrane region" description="Helical" evidence="1">
    <location>
        <begin position="405"/>
        <end position="425"/>
    </location>
</feature>
<feature type="transmembrane region" description="Helical" evidence="1">
    <location>
        <begin position="495"/>
        <end position="515"/>
    </location>
</feature>
<gene>
    <name evidence="3" type="ORF">NCGR_LOCUS33080</name>
</gene>
<dbReference type="OrthoDB" id="272139at2759"/>
<keyword evidence="4" id="KW-1185">Reference proteome</keyword>
<dbReference type="PANTHER" id="PTHR23072:SF0">
    <property type="entry name" value="GPI ETHANOLAMINE PHOSPHATE TRANSFERASE 2"/>
    <property type="match status" value="1"/>
</dbReference>
<keyword evidence="1" id="KW-1133">Transmembrane helix</keyword>
<dbReference type="GO" id="GO:0051267">
    <property type="term" value="F:CP2 mannose-ethanolamine phosphotransferase activity"/>
    <property type="evidence" value="ECO:0007669"/>
    <property type="project" value="TreeGrafter"/>
</dbReference>
<dbReference type="Pfam" id="PF19316">
    <property type="entry name" value="PIGO_PIGG"/>
    <property type="match status" value="1"/>
</dbReference>
<accession>A0A811PS09</accession>
<name>A0A811PS09_9POAL</name>
<dbReference type="Proteomes" id="UP000604825">
    <property type="component" value="Unassembled WGS sequence"/>
</dbReference>
<dbReference type="InterPro" id="IPR039527">
    <property type="entry name" value="PIGG/GPI7"/>
</dbReference>
<evidence type="ECO:0000259" key="2">
    <source>
        <dbReference type="Pfam" id="PF19316"/>
    </source>
</evidence>
<dbReference type="GO" id="GO:0006506">
    <property type="term" value="P:GPI anchor biosynthetic process"/>
    <property type="evidence" value="ECO:0007669"/>
    <property type="project" value="InterPro"/>
</dbReference>